<protein>
    <recommendedName>
        <fullName evidence="2">N-acetylmuramoyl-L-alanine amidase</fullName>
        <ecNumber evidence="2">3.5.1.28</ecNumber>
    </recommendedName>
</protein>
<dbReference type="PANTHER" id="PTHR30417:SF1">
    <property type="entry name" value="N-ACETYLMURAMOYL-L-ALANINE AMIDASE AMID"/>
    <property type="match status" value="1"/>
</dbReference>
<sequence length="168" mass="18837">MKFKNKFAHKSNYGSARPLSNIKYIVIHFTGNKGDTALNNCKYFQSANRHASAHCFVDGSGTVYKSVSLKRVAWSVGGFYSRKNGAGSFYKKCTNANSLSIEMCNSAGKVPENVYKDAVALTRYYMKKYHISASRVIRHWDVNGKDCPDPWAGKDNAGWKKFKKAISK</sequence>
<dbReference type="GO" id="GO:0009253">
    <property type="term" value="P:peptidoglycan catabolic process"/>
    <property type="evidence" value="ECO:0007669"/>
    <property type="project" value="InterPro"/>
</dbReference>
<dbReference type="GO" id="GO:0071555">
    <property type="term" value="P:cell wall organization"/>
    <property type="evidence" value="ECO:0007669"/>
    <property type="project" value="UniProtKB-KW"/>
</dbReference>
<evidence type="ECO:0000259" key="5">
    <source>
        <dbReference type="SMART" id="SM00644"/>
    </source>
</evidence>
<evidence type="ECO:0000313" key="7">
    <source>
        <dbReference type="Proteomes" id="UP000095564"/>
    </source>
</evidence>
<dbReference type="EC" id="3.5.1.28" evidence="2"/>
<organism evidence="6 7">
    <name type="scientific">Anaerostipes hadrus</name>
    <dbReference type="NCBI Taxonomy" id="649756"/>
    <lineage>
        <taxon>Bacteria</taxon>
        <taxon>Bacillati</taxon>
        <taxon>Bacillota</taxon>
        <taxon>Clostridia</taxon>
        <taxon>Lachnospirales</taxon>
        <taxon>Lachnospiraceae</taxon>
        <taxon>Anaerostipes</taxon>
    </lineage>
</organism>
<dbReference type="GO" id="GO:0009254">
    <property type="term" value="P:peptidoglycan turnover"/>
    <property type="evidence" value="ECO:0007669"/>
    <property type="project" value="TreeGrafter"/>
</dbReference>
<evidence type="ECO:0000256" key="2">
    <source>
        <dbReference type="ARBA" id="ARBA00011901"/>
    </source>
</evidence>
<dbReference type="InterPro" id="IPR036505">
    <property type="entry name" value="Amidase/PGRP_sf"/>
</dbReference>
<comment type="catalytic activity">
    <reaction evidence="1">
        <text>Hydrolyzes the link between N-acetylmuramoyl residues and L-amino acid residues in certain cell-wall glycopeptides.</text>
        <dbReference type="EC" id="3.5.1.28"/>
    </reaction>
</comment>
<evidence type="ECO:0000313" key="6">
    <source>
        <dbReference type="EMBL" id="CUP75047.1"/>
    </source>
</evidence>
<name>A0A174QTH9_ANAHA</name>
<dbReference type="Gene3D" id="3.40.80.10">
    <property type="entry name" value="Peptidoglycan recognition protein-like"/>
    <property type="match status" value="1"/>
</dbReference>
<dbReference type="Proteomes" id="UP000095564">
    <property type="component" value="Unassembled WGS sequence"/>
</dbReference>
<dbReference type="GO" id="GO:0008745">
    <property type="term" value="F:N-acetylmuramoyl-L-alanine amidase activity"/>
    <property type="evidence" value="ECO:0007669"/>
    <property type="project" value="UniProtKB-EC"/>
</dbReference>
<dbReference type="CDD" id="cd06583">
    <property type="entry name" value="PGRP"/>
    <property type="match status" value="1"/>
</dbReference>
<dbReference type="SUPFAM" id="SSF55846">
    <property type="entry name" value="N-acetylmuramoyl-L-alanine amidase-like"/>
    <property type="match status" value="1"/>
</dbReference>
<dbReference type="SMART" id="SM00644">
    <property type="entry name" value="Ami_2"/>
    <property type="match status" value="1"/>
</dbReference>
<proteinExistence type="predicted"/>
<gene>
    <name evidence="6" type="primary">cwlH</name>
    <name evidence="6" type="ORF">ERS852520_02096</name>
</gene>
<dbReference type="Pfam" id="PF01510">
    <property type="entry name" value="Amidase_2"/>
    <property type="match status" value="1"/>
</dbReference>
<evidence type="ECO:0000256" key="4">
    <source>
        <dbReference type="ARBA" id="ARBA00023316"/>
    </source>
</evidence>
<dbReference type="RefSeq" id="WP_055160836.1">
    <property type="nucleotide sequence ID" value="NZ_CZAU01000020.1"/>
</dbReference>
<dbReference type="AlphaFoldDB" id="A0A174QTH9"/>
<dbReference type="InterPro" id="IPR051206">
    <property type="entry name" value="NAMLAA_amidase_2"/>
</dbReference>
<dbReference type="OrthoDB" id="9794294at2"/>
<dbReference type="EMBL" id="CZAU01000020">
    <property type="protein sequence ID" value="CUP75047.1"/>
    <property type="molecule type" value="Genomic_DNA"/>
</dbReference>
<evidence type="ECO:0000256" key="3">
    <source>
        <dbReference type="ARBA" id="ARBA00022801"/>
    </source>
</evidence>
<reference evidence="6 7" key="1">
    <citation type="submission" date="2015-09" db="EMBL/GenBank/DDBJ databases">
        <authorList>
            <consortium name="Pathogen Informatics"/>
        </authorList>
    </citation>
    <scope>NUCLEOTIDE SEQUENCE [LARGE SCALE GENOMIC DNA]</scope>
    <source>
        <strain evidence="6 7">2789STDY5834908</strain>
    </source>
</reference>
<dbReference type="PANTHER" id="PTHR30417">
    <property type="entry name" value="N-ACETYLMURAMOYL-L-ALANINE AMIDASE AMID"/>
    <property type="match status" value="1"/>
</dbReference>
<evidence type="ECO:0000256" key="1">
    <source>
        <dbReference type="ARBA" id="ARBA00001561"/>
    </source>
</evidence>
<accession>A0A174QTH9</accession>
<feature type="domain" description="N-acetylmuramoyl-L-alanine amidase" evidence="5">
    <location>
        <begin position="11"/>
        <end position="162"/>
    </location>
</feature>
<keyword evidence="4" id="KW-0961">Cell wall biogenesis/degradation</keyword>
<dbReference type="InterPro" id="IPR002502">
    <property type="entry name" value="Amidase_domain"/>
</dbReference>
<keyword evidence="3 6" id="KW-0378">Hydrolase</keyword>